<dbReference type="Pfam" id="PF05553">
    <property type="entry name" value="DUF761"/>
    <property type="match status" value="1"/>
</dbReference>
<keyword evidence="2" id="KW-0472">Membrane</keyword>
<feature type="compositionally biased region" description="Pro residues" evidence="1">
    <location>
        <begin position="384"/>
        <end position="394"/>
    </location>
</feature>
<feature type="compositionally biased region" description="Pro residues" evidence="1">
    <location>
        <begin position="1"/>
        <end position="19"/>
    </location>
</feature>
<name>A0A2N9H801_FAGSY</name>
<evidence type="ECO:0000256" key="1">
    <source>
        <dbReference type="SAM" id="MobiDB-lite"/>
    </source>
</evidence>
<evidence type="ECO:0000313" key="3">
    <source>
        <dbReference type="EMBL" id="SPD10547.1"/>
    </source>
</evidence>
<feature type="region of interest" description="Disordered" evidence="1">
    <location>
        <begin position="1"/>
        <end position="33"/>
    </location>
</feature>
<proteinExistence type="predicted"/>
<dbReference type="InterPro" id="IPR008480">
    <property type="entry name" value="DUF761_pln"/>
</dbReference>
<feature type="compositionally biased region" description="Pro residues" evidence="1">
    <location>
        <begin position="223"/>
        <end position="236"/>
    </location>
</feature>
<feature type="region of interest" description="Disordered" evidence="1">
    <location>
        <begin position="182"/>
        <end position="429"/>
    </location>
</feature>
<feature type="transmembrane region" description="Helical" evidence="2">
    <location>
        <begin position="79"/>
        <end position="95"/>
    </location>
</feature>
<reference evidence="3" key="1">
    <citation type="submission" date="2018-02" db="EMBL/GenBank/DDBJ databases">
        <authorList>
            <person name="Cohen D.B."/>
            <person name="Kent A.D."/>
        </authorList>
    </citation>
    <scope>NUCLEOTIDE SEQUENCE</scope>
</reference>
<dbReference type="AlphaFoldDB" id="A0A2N9H801"/>
<dbReference type="PANTHER" id="PTHR33098:SF71">
    <property type="entry name" value="HYDROXYPROLINE-RICH GLYCOPROTEIN FAMILY PROTEIN"/>
    <property type="match status" value="1"/>
</dbReference>
<keyword evidence="2" id="KW-0812">Transmembrane</keyword>
<accession>A0A2N9H801</accession>
<feature type="compositionally biased region" description="Pro residues" evidence="1">
    <location>
        <begin position="270"/>
        <end position="282"/>
    </location>
</feature>
<feature type="transmembrane region" description="Helical" evidence="2">
    <location>
        <begin position="39"/>
        <end position="67"/>
    </location>
</feature>
<organism evidence="3">
    <name type="scientific">Fagus sylvatica</name>
    <name type="common">Beechnut</name>
    <dbReference type="NCBI Taxonomy" id="28930"/>
    <lineage>
        <taxon>Eukaryota</taxon>
        <taxon>Viridiplantae</taxon>
        <taxon>Streptophyta</taxon>
        <taxon>Embryophyta</taxon>
        <taxon>Tracheophyta</taxon>
        <taxon>Spermatophyta</taxon>
        <taxon>Magnoliopsida</taxon>
        <taxon>eudicotyledons</taxon>
        <taxon>Gunneridae</taxon>
        <taxon>Pentapetalae</taxon>
        <taxon>rosids</taxon>
        <taxon>fabids</taxon>
        <taxon>Fagales</taxon>
        <taxon>Fagaceae</taxon>
        <taxon>Fagus</taxon>
    </lineage>
</organism>
<dbReference type="PANTHER" id="PTHR33098">
    <property type="entry name" value="COTTON FIBER (DUF761)"/>
    <property type="match status" value="1"/>
</dbReference>
<feature type="compositionally biased region" description="Basic and acidic residues" evidence="1">
    <location>
        <begin position="241"/>
        <end position="269"/>
    </location>
</feature>
<feature type="region of interest" description="Disordered" evidence="1">
    <location>
        <begin position="102"/>
        <end position="121"/>
    </location>
</feature>
<evidence type="ECO:0000256" key="2">
    <source>
        <dbReference type="SAM" id="Phobius"/>
    </source>
</evidence>
<gene>
    <name evidence="3" type="ORF">FSB_LOCUS38429</name>
</gene>
<protein>
    <submittedName>
        <fullName evidence="3">Uncharacterized protein</fullName>
    </submittedName>
</protein>
<dbReference type="EMBL" id="OIVN01003336">
    <property type="protein sequence ID" value="SPD10547.1"/>
    <property type="molecule type" value="Genomic_DNA"/>
</dbReference>
<sequence length="562" mass="63299">MQINTDPPPFWSPPPPPNTSMPRRRSSYSSSSPILSSPLLIILLPIIFLIFLFITIPPLISFTFHILRPNYSVKKSWDSFNIALVVIAILFGIFARRNDDGSSNVSLNTSTKTTQEEEEEPTKIYDYDHVPVPDTSQIWPPVTGVTRLKRNSSSYPDLRQESIWETGDQRFRCFDDFEINNNNNKHYNYNPVRPRSFGPEQQEEVEEAKEIQVDTFQLRSSSPAPPPPPPPPPPAHQKPKRTYETVSRKEKAKQNDTQFKEVKEKDIHRTPPPAPPPPPIPTPSQARVRSELRFGKKERRKSNVKKEIEMVLATIYSQTKRNKNKKKSKDLYDESLRSQAEPAHSTRPPPPPPPPPQPPSVFYSLFKKGLSITKKVHSVSVSTPPKPPPPPPLPSSSSKKKTWVPPETHRQRSSTMFGRPPLPTRANNRVEIKRVNVNVGVNSEAQTQSPFIPMPPPPPPPQFKMPEMRFAVRGDFVKIRSAQSSRCGSPELEDVDASSSVSLMDGGDRGDGSIVGVGGPGFCPPSPDVNIKADSFIARFHDGLRLEKMNSWREKQNMSLRP</sequence>
<keyword evidence="2" id="KW-1133">Transmembrane helix</keyword>
<feature type="compositionally biased region" description="Pro residues" evidence="1">
    <location>
        <begin position="347"/>
        <end position="359"/>
    </location>
</feature>